<evidence type="ECO:0000313" key="3">
    <source>
        <dbReference type="Proteomes" id="UP000019462"/>
    </source>
</evidence>
<feature type="region of interest" description="Disordered" evidence="1">
    <location>
        <begin position="56"/>
        <end position="99"/>
    </location>
</feature>
<evidence type="ECO:0000313" key="2">
    <source>
        <dbReference type="EMBL" id="ETS60545.1"/>
    </source>
</evidence>
<proteinExistence type="predicted"/>
<keyword evidence="3" id="KW-1185">Reference proteome</keyword>
<gene>
    <name evidence="2" type="ORF">PaG_05393</name>
</gene>
<comment type="caution">
    <text evidence="2">The sequence shown here is derived from an EMBL/GenBank/DDBJ whole genome shotgun (WGS) entry which is preliminary data.</text>
</comment>
<feature type="compositionally biased region" description="Polar residues" evidence="1">
    <location>
        <begin position="1"/>
        <end position="11"/>
    </location>
</feature>
<dbReference type="Proteomes" id="UP000019462">
    <property type="component" value="Unassembled WGS sequence"/>
</dbReference>
<dbReference type="AlphaFoldDB" id="W3VG91"/>
<name>W3VG91_MOEAP</name>
<feature type="compositionally biased region" description="Polar residues" evidence="1">
    <location>
        <begin position="64"/>
        <end position="73"/>
    </location>
</feature>
<accession>W3VG91</accession>
<feature type="region of interest" description="Disordered" evidence="1">
    <location>
        <begin position="1"/>
        <end position="40"/>
    </location>
</feature>
<dbReference type="HOGENOM" id="CLU_2321349_0_0_1"/>
<dbReference type="OrthoDB" id="10422501at2759"/>
<feature type="compositionally biased region" description="Basic and acidic residues" evidence="1">
    <location>
        <begin position="83"/>
        <end position="99"/>
    </location>
</feature>
<evidence type="ECO:0000256" key="1">
    <source>
        <dbReference type="SAM" id="MobiDB-lite"/>
    </source>
</evidence>
<dbReference type="EMBL" id="AWNI01000033">
    <property type="protein sequence ID" value="ETS60545.1"/>
    <property type="molecule type" value="Genomic_DNA"/>
</dbReference>
<sequence>MRRNKQGSSTHRTYRAGRAAGAEAARKMDGDTLAGAPGRIAQGACKPAALRRADSGLDVFSENDAPTSPSKSSRPAKAQQMDVRSRRGGDEQRAHDSAA</sequence>
<organism evidence="2 3">
    <name type="scientific">Moesziomyces aphidis</name>
    <name type="common">Pseudozyma aphidis</name>
    <dbReference type="NCBI Taxonomy" id="84754"/>
    <lineage>
        <taxon>Eukaryota</taxon>
        <taxon>Fungi</taxon>
        <taxon>Dikarya</taxon>
        <taxon>Basidiomycota</taxon>
        <taxon>Ustilaginomycotina</taxon>
        <taxon>Ustilaginomycetes</taxon>
        <taxon>Ustilaginales</taxon>
        <taxon>Ustilaginaceae</taxon>
        <taxon>Moesziomyces</taxon>
    </lineage>
</organism>
<protein>
    <submittedName>
        <fullName evidence="2">Uncharacterized protein</fullName>
    </submittedName>
</protein>
<reference evidence="2 3" key="1">
    <citation type="journal article" date="2014" name="Genome Announc.">
        <title>Genome sequence of the basidiomycetous fungus Pseudozyma aphidis DSM70725, an efficient producer of biosurfactant mannosylerythritol lipids.</title>
        <authorList>
            <person name="Lorenz S."/>
            <person name="Guenther M."/>
            <person name="Grumaz C."/>
            <person name="Rupp S."/>
            <person name="Zibek S."/>
            <person name="Sohn K."/>
        </authorList>
    </citation>
    <scope>NUCLEOTIDE SEQUENCE [LARGE SCALE GENOMIC DNA]</scope>
    <source>
        <strain evidence="3">ATCC 32657 / CBS 517.83 / DSM 70725 / JCM 10318 / NBRC 10182 / NRRL Y-7954 / St-0401</strain>
    </source>
</reference>